<evidence type="ECO:0000259" key="7">
    <source>
        <dbReference type="PROSITE" id="PS50304"/>
    </source>
</evidence>
<evidence type="ECO:0000256" key="5">
    <source>
        <dbReference type="PIRNR" id="PIRNR017179"/>
    </source>
</evidence>
<feature type="domain" description="TNase-like" evidence="8">
    <location>
        <begin position="184"/>
        <end position="316"/>
    </location>
</feature>
<evidence type="ECO:0000256" key="6">
    <source>
        <dbReference type="SAM" id="Coils"/>
    </source>
</evidence>
<feature type="coiled-coil region" evidence="6">
    <location>
        <begin position="847"/>
        <end position="874"/>
    </location>
</feature>
<comment type="subcellular location">
    <subcellularLocation>
        <location evidence="1 5">Cytoplasm</location>
    </subcellularLocation>
</comment>
<dbReference type="FunFam" id="2.30.30.140:FF:000018">
    <property type="entry name" value="Serine/threonine-protein kinase 31"/>
    <property type="match status" value="1"/>
</dbReference>
<evidence type="ECO:0000313" key="9">
    <source>
        <dbReference type="Proteomes" id="UP000515163"/>
    </source>
</evidence>
<dbReference type="GO" id="GO:0004518">
    <property type="term" value="F:nuclease activity"/>
    <property type="evidence" value="ECO:0007669"/>
    <property type="project" value="TreeGrafter"/>
</dbReference>
<dbReference type="AlphaFoldDB" id="A0A6P8HJE2"/>
<dbReference type="GeneID" id="116289914"/>
<dbReference type="FunFam" id="2.40.50.90:FF:000001">
    <property type="entry name" value="Staphylococcal nuclease domain-containing protein"/>
    <property type="match status" value="1"/>
</dbReference>
<dbReference type="InterPro" id="IPR002999">
    <property type="entry name" value="Tudor"/>
</dbReference>
<feature type="domain" description="TNase-like" evidence="8">
    <location>
        <begin position="7"/>
        <end position="158"/>
    </location>
</feature>
<evidence type="ECO:0000259" key="8">
    <source>
        <dbReference type="PROSITE" id="PS50830"/>
    </source>
</evidence>
<evidence type="ECO:0000256" key="2">
    <source>
        <dbReference type="ARBA" id="ARBA00017230"/>
    </source>
</evidence>
<dbReference type="GO" id="GO:0031332">
    <property type="term" value="C:RNAi effector complex"/>
    <property type="evidence" value="ECO:0007669"/>
    <property type="project" value="InterPro"/>
</dbReference>
<dbReference type="FunFam" id="2.40.50.90:FF:000002">
    <property type="entry name" value="Staphylococcal nuclease domain-containing protein"/>
    <property type="match status" value="1"/>
</dbReference>
<dbReference type="PANTHER" id="PTHR12302:SF2">
    <property type="entry name" value="STAPHYLOCOCCAL NUCLEASE DOMAIN-CONTAINING PROTEIN 1"/>
    <property type="match status" value="1"/>
</dbReference>
<dbReference type="GO" id="GO:0006402">
    <property type="term" value="P:mRNA catabolic process"/>
    <property type="evidence" value="ECO:0007669"/>
    <property type="project" value="UniProtKB-UniRule"/>
</dbReference>
<evidence type="ECO:0000256" key="3">
    <source>
        <dbReference type="ARBA" id="ARBA00022490"/>
    </source>
</evidence>
<feature type="domain" description="Tudor" evidence="7">
    <location>
        <begin position="717"/>
        <end position="774"/>
    </location>
</feature>
<keyword evidence="4" id="KW-0677">Repeat</keyword>
<sequence>MAQPAPQMIRGIVKQILSGDSVIIRGQPRGGPPPERQLCLSNITAPKLARRANPNIEGSQDTRDEPFAWEAREYLRTRLIGKEVLFAVEYQVPGTGREYGCIYLRKPGSEDFENVTESIVAEGLVDVRRGGIKPSDGQTKLIDLEELAKTQNKGKWGSNANEHIREITWTVDKPRHFLETHSGKEISAIVEHVRDGCTVRVFLLPSFHHLTIMLTGIKCPMVKREGETPEPYADEAKFFTESRLLQREVKVVLEGISNQNFLGSIIHPAGNIAELLLREGFGRCVDWSMAVLTNGREKLRAAEKFAKEKRLRIWKDYTPSTNAIEIKDREFTGKVLEIVNADAMVIKHPSGKDMKLHLSSLRPPRAQPKEDEEIIPAKDGKRMRPLYDVPFMFEAREFLRKKIIGKKVSVKIDYIKPANDGFPERTFATITSGGVNVAEALISKGFATVLRHRQDDDQRSSLYDELLVAETRAIKNSKGMHNKKEPPIHRVADLSGDYAKARQFLPFLQRAGRSSAIVEFVASGSRLRIYLPKETCLTTFLLAGISCPRAARINTGQGVTNAVEGDPFGDEALQFTKEMVLQREVEVEVESIDKAGNFIGWMFFEDKNLSVSLVEAGLSSVHFTAERSNFYHKLTYAEETAKSQKLKMWANYEEPKAVIVVEETERKCNYKKVYVTEPKENLSFYAQHVETGPQLEQLMTDLHTELSSNPPLPGSYTPKKGDLCAAQFVDDSWYRARIDSIKGKDITVFYVDYGNRETVPSTKLCPLPPAFHGLKPQAKEYFMAFIQLPKDPDQAIDSNREFQKRVVNQQFSLNVEYKSQGQEFVTLMADTVDVGKALVAEGLVLAEKRKEKRLQKLMAEYQNAQETARKARLNLWRYGDFTDDDAREFGYPNN</sequence>
<dbReference type="Gene3D" id="2.40.50.90">
    <property type="match status" value="5"/>
</dbReference>
<dbReference type="InterPro" id="IPR016071">
    <property type="entry name" value="Staphylococal_nuclease_OB-fold"/>
</dbReference>
<dbReference type="FunFam" id="2.40.50.90:FF:000004">
    <property type="entry name" value="Staphylococcal nuclease domain-containing protein"/>
    <property type="match status" value="1"/>
</dbReference>
<dbReference type="InParanoid" id="A0A6P8HJE2"/>
<keyword evidence="9" id="KW-1185">Reference proteome</keyword>
<evidence type="ECO:0000313" key="10">
    <source>
        <dbReference type="RefSeq" id="XP_031552715.1"/>
    </source>
</evidence>
<dbReference type="PIRSF" id="PIRSF017179">
    <property type="entry name" value="RISC-Tudor-SN"/>
    <property type="match status" value="1"/>
</dbReference>
<dbReference type="PROSITE" id="PS50304">
    <property type="entry name" value="TUDOR"/>
    <property type="match status" value="1"/>
</dbReference>
<dbReference type="SUPFAM" id="SSF63748">
    <property type="entry name" value="Tudor/PWWP/MBT"/>
    <property type="match status" value="1"/>
</dbReference>
<keyword evidence="6" id="KW-0175">Coiled coil</keyword>
<dbReference type="Pfam" id="PF00567">
    <property type="entry name" value="TUDOR"/>
    <property type="match status" value="1"/>
</dbReference>
<name>A0A6P8HJE2_ACTTE</name>
<evidence type="ECO:0000256" key="4">
    <source>
        <dbReference type="ARBA" id="ARBA00022737"/>
    </source>
</evidence>
<protein>
    <recommendedName>
        <fullName evidence="2">Staphylococcal nuclease domain-containing protein 1</fullName>
    </recommendedName>
</protein>
<dbReference type="GO" id="GO:0005634">
    <property type="term" value="C:nucleus"/>
    <property type="evidence" value="ECO:0007669"/>
    <property type="project" value="TreeGrafter"/>
</dbReference>
<dbReference type="GO" id="GO:0005829">
    <property type="term" value="C:cytosol"/>
    <property type="evidence" value="ECO:0007669"/>
    <property type="project" value="UniProtKB-UniRule"/>
</dbReference>
<dbReference type="PANTHER" id="PTHR12302">
    <property type="entry name" value="EBNA2 BINDING PROTEIN P100"/>
    <property type="match status" value="1"/>
</dbReference>
<dbReference type="RefSeq" id="XP_031552715.1">
    <property type="nucleotide sequence ID" value="XM_031696855.1"/>
</dbReference>
<gene>
    <name evidence="10" type="primary">LOC116289914</name>
</gene>
<dbReference type="FunCoup" id="A0A6P8HJE2">
    <property type="interactions" value="2523"/>
</dbReference>
<dbReference type="GO" id="GO:0031047">
    <property type="term" value="P:regulatory ncRNA-mediated gene silencing"/>
    <property type="evidence" value="ECO:0007669"/>
    <property type="project" value="UniProtKB-UniRule"/>
</dbReference>
<accession>A0A6P8HJE2</accession>
<reference evidence="10" key="1">
    <citation type="submission" date="2025-08" db="UniProtKB">
        <authorList>
            <consortium name="RefSeq"/>
        </authorList>
    </citation>
    <scope>IDENTIFICATION</scope>
</reference>
<dbReference type="FunFam" id="2.40.50.90:FF:000003">
    <property type="entry name" value="Staphylococcal nuclease domain-containing protein"/>
    <property type="match status" value="1"/>
</dbReference>
<dbReference type="SMART" id="SM00333">
    <property type="entry name" value="TUDOR"/>
    <property type="match status" value="1"/>
</dbReference>
<dbReference type="FunFam" id="2.40.50.90:FF:000005">
    <property type="entry name" value="Staphylococcal nuclease domain-containing protein"/>
    <property type="match status" value="1"/>
</dbReference>
<dbReference type="InterPro" id="IPR035437">
    <property type="entry name" value="SNase_OB-fold_sf"/>
</dbReference>
<dbReference type="SUPFAM" id="SSF50199">
    <property type="entry name" value="Staphylococcal nuclease"/>
    <property type="match status" value="5"/>
</dbReference>
<dbReference type="OrthoDB" id="10023235at2759"/>
<feature type="domain" description="TNase-like" evidence="8">
    <location>
        <begin position="512"/>
        <end position="651"/>
    </location>
</feature>
<dbReference type="CDD" id="cd00175">
    <property type="entry name" value="SNc"/>
    <property type="match status" value="2"/>
</dbReference>
<evidence type="ECO:0000256" key="1">
    <source>
        <dbReference type="ARBA" id="ARBA00004496"/>
    </source>
</evidence>
<dbReference type="Proteomes" id="UP000515163">
    <property type="component" value="Unplaced"/>
</dbReference>
<dbReference type="SMART" id="SM00318">
    <property type="entry name" value="SNc"/>
    <property type="match status" value="4"/>
</dbReference>
<dbReference type="InterPro" id="IPR047386">
    <property type="entry name" value="Tudor_TDRD11"/>
</dbReference>
<organism evidence="9 10">
    <name type="scientific">Actinia tenebrosa</name>
    <name type="common">Australian red waratah sea anemone</name>
    <dbReference type="NCBI Taxonomy" id="6105"/>
    <lineage>
        <taxon>Eukaryota</taxon>
        <taxon>Metazoa</taxon>
        <taxon>Cnidaria</taxon>
        <taxon>Anthozoa</taxon>
        <taxon>Hexacorallia</taxon>
        <taxon>Actiniaria</taxon>
        <taxon>Actiniidae</taxon>
        <taxon>Actinia</taxon>
    </lineage>
</organism>
<proteinExistence type="predicted"/>
<dbReference type="CDD" id="cd20433">
    <property type="entry name" value="Tudor_TDRD11"/>
    <property type="match status" value="1"/>
</dbReference>
<dbReference type="GO" id="GO:0003723">
    <property type="term" value="F:RNA binding"/>
    <property type="evidence" value="ECO:0007669"/>
    <property type="project" value="UniProtKB-UniRule"/>
</dbReference>
<keyword evidence="3 5" id="KW-0963">Cytoplasm</keyword>
<feature type="domain" description="TNase-like" evidence="8">
    <location>
        <begin position="329"/>
        <end position="483"/>
    </location>
</feature>
<dbReference type="InterPro" id="IPR016685">
    <property type="entry name" value="Silence_cplx_Nase-comp_TudorSN"/>
</dbReference>
<dbReference type="Gene3D" id="2.30.30.140">
    <property type="match status" value="1"/>
</dbReference>
<dbReference type="Pfam" id="PF00565">
    <property type="entry name" value="SNase"/>
    <property type="match status" value="5"/>
</dbReference>
<dbReference type="PROSITE" id="PS50830">
    <property type="entry name" value="TNASE_3"/>
    <property type="match status" value="4"/>
</dbReference>
<dbReference type="KEGG" id="aten:116289914"/>